<accession>A0ABQ9J8E5</accession>
<organism evidence="1 2">
    <name type="scientific">Molorchus minor</name>
    <dbReference type="NCBI Taxonomy" id="1323400"/>
    <lineage>
        <taxon>Eukaryota</taxon>
        <taxon>Metazoa</taxon>
        <taxon>Ecdysozoa</taxon>
        <taxon>Arthropoda</taxon>
        <taxon>Hexapoda</taxon>
        <taxon>Insecta</taxon>
        <taxon>Pterygota</taxon>
        <taxon>Neoptera</taxon>
        <taxon>Endopterygota</taxon>
        <taxon>Coleoptera</taxon>
        <taxon>Polyphaga</taxon>
        <taxon>Cucujiformia</taxon>
        <taxon>Chrysomeloidea</taxon>
        <taxon>Cerambycidae</taxon>
        <taxon>Lamiinae</taxon>
        <taxon>Monochamini</taxon>
        <taxon>Molorchus</taxon>
    </lineage>
</organism>
<sequence length="235" mass="26473">MKSDVAVFAGFDYNGQRRMNEITEYDIRKFPWQFHLPSIGLFAECFQPLAIIRNKLSNILRQYLEILDLSFSTTLGIELPECQEKPHKIENHSLLDIILCNFSLFNQLCISYSLLYTCNNIINPWAKLKTDSWPHLAGEPLVCQPLEYYIKKRLALNVPHANTRPSSKSAAECESPADICTAFPGNSTSPASNSASSFPSVTLPRAPSSLQPNGMYCLEKLRAPMNTGVRDRITK</sequence>
<dbReference type="Proteomes" id="UP001162164">
    <property type="component" value="Unassembled WGS sequence"/>
</dbReference>
<evidence type="ECO:0000313" key="2">
    <source>
        <dbReference type="Proteomes" id="UP001162164"/>
    </source>
</evidence>
<gene>
    <name evidence="1" type="ORF">NQ317_001526</name>
</gene>
<name>A0ABQ9J8E5_9CUCU</name>
<comment type="caution">
    <text evidence="1">The sequence shown here is derived from an EMBL/GenBank/DDBJ whole genome shotgun (WGS) entry which is preliminary data.</text>
</comment>
<keyword evidence="2" id="KW-1185">Reference proteome</keyword>
<protein>
    <submittedName>
        <fullName evidence="1">Uncharacterized protein</fullName>
    </submittedName>
</protein>
<evidence type="ECO:0000313" key="1">
    <source>
        <dbReference type="EMBL" id="KAJ8974374.1"/>
    </source>
</evidence>
<dbReference type="EMBL" id="JAPWTJ010001006">
    <property type="protein sequence ID" value="KAJ8974374.1"/>
    <property type="molecule type" value="Genomic_DNA"/>
</dbReference>
<reference evidence="1" key="1">
    <citation type="journal article" date="2023" name="Insect Mol. Biol.">
        <title>Genome sequencing provides insights into the evolution of gene families encoding plant cell wall-degrading enzymes in longhorned beetles.</title>
        <authorList>
            <person name="Shin N.R."/>
            <person name="Okamura Y."/>
            <person name="Kirsch R."/>
            <person name="Pauchet Y."/>
        </authorList>
    </citation>
    <scope>NUCLEOTIDE SEQUENCE</scope>
    <source>
        <strain evidence="1">MMC_N1</strain>
    </source>
</reference>
<proteinExistence type="predicted"/>